<dbReference type="InterPro" id="IPR051922">
    <property type="entry name" value="Bact_Sporulation_Assoc"/>
</dbReference>
<dbReference type="Proteomes" id="UP000730482">
    <property type="component" value="Unassembled WGS sequence"/>
</dbReference>
<dbReference type="Gene3D" id="3.40.50.12090">
    <property type="match status" value="2"/>
</dbReference>
<evidence type="ECO:0000256" key="1">
    <source>
        <dbReference type="SAM" id="MobiDB-lite"/>
    </source>
</evidence>
<gene>
    <name evidence="4" type="ORF">KGQ19_16720</name>
</gene>
<protein>
    <submittedName>
        <fullName evidence="4">Cell wall-binding repeat-containing protein</fullName>
    </submittedName>
</protein>
<dbReference type="PROSITE" id="PS50093">
    <property type="entry name" value="PKD"/>
    <property type="match status" value="2"/>
</dbReference>
<dbReference type="InterPro" id="IPR007253">
    <property type="entry name" value="Cell_wall-bd_2"/>
</dbReference>
<dbReference type="PANTHER" id="PTHR30032:SF8">
    <property type="entry name" value="GERMINATION-SPECIFIC N-ACETYLMURAMOYL-L-ALANINE AMIDASE"/>
    <property type="match status" value="1"/>
</dbReference>
<comment type="caution">
    <text evidence="4">The sequence shown here is derived from an EMBL/GenBank/DDBJ whole genome shotgun (WGS) entry which is preliminary data.</text>
</comment>
<feature type="region of interest" description="Disordered" evidence="1">
    <location>
        <begin position="347"/>
        <end position="375"/>
    </location>
</feature>
<dbReference type="InterPro" id="IPR000601">
    <property type="entry name" value="PKD_dom"/>
</dbReference>
<dbReference type="Gene3D" id="2.60.40.10">
    <property type="entry name" value="Immunoglobulins"/>
    <property type="match status" value="2"/>
</dbReference>
<dbReference type="SUPFAM" id="SSF51126">
    <property type="entry name" value="Pectin lyase-like"/>
    <property type="match status" value="1"/>
</dbReference>
<dbReference type="Gene3D" id="2.160.20.10">
    <property type="entry name" value="Single-stranded right-handed beta-helix, Pectin lyase-like"/>
    <property type="match status" value="1"/>
</dbReference>
<evidence type="ECO:0000259" key="3">
    <source>
        <dbReference type="PROSITE" id="PS50093"/>
    </source>
</evidence>
<dbReference type="Pfam" id="PF04122">
    <property type="entry name" value="CW_binding_2"/>
    <property type="match status" value="3"/>
</dbReference>
<dbReference type="PANTHER" id="PTHR30032">
    <property type="entry name" value="N-ACETYLMURAMOYL-L-ALANINE AMIDASE-RELATED"/>
    <property type="match status" value="1"/>
</dbReference>
<organism evidence="4 5">
    <name type="scientific">Catenulispora pinistramenti</name>
    <dbReference type="NCBI Taxonomy" id="2705254"/>
    <lineage>
        <taxon>Bacteria</taxon>
        <taxon>Bacillati</taxon>
        <taxon>Actinomycetota</taxon>
        <taxon>Actinomycetes</taxon>
        <taxon>Catenulisporales</taxon>
        <taxon>Catenulisporaceae</taxon>
        <taxon>Catenulispora</taxon>
    </lineage>
</organism>
<sequence length="880" mass="87728">MVHARRVVAAAICGGVGLAMAQPVVARAGEANDVFVNSDKAVCSDATGAGSQAAPFCTVSAALASPSVVAGTSLWLTGSFAGGIDITKSGVALQASSAGAFIAGGAYGISVAGQHDVTVRGLRFLNTSGEALKVSSSSSIAVSGIDVQGAQKQAPAAGTAGAAVRFDDVAGATITDSTIHASLGTGVLIDAGSTGVVVSNDIIDSISGNSAAGGGVSVADSSDVDVVADTVDGVCGTAIAVAGTADDVRIENDIADANQGICGYDEAGVAVAASAVSGTVVSHTIANTGKNGWWNNGGPAFRWGTTDYTDAAAFDAAGHGTADLVGDPKFAGQFEYGGDRGDYSLTTDSPAIDSADGSARNEPATDMAGGVRKPDPIAAEAGLGTGTPAYADRGALEFQPTPPPTHLSLGVDQHAATYRHVIAEMPYDTRWPVTGCVFVFDDGYKSSGPTCKADHTYPTDGPHTVAMTATDAYGNTWTDTSSISLAPDTVKPEFAASQFNGLVTVTIVTKGLATATVDYGDGRPPVTVNCDGAEPCAAPAYQYSSSGSYTITVNGTDTLGFTGSATHTLDVLTYGHPTVHRVAGPDRYATAVAASEAQWAAGSAGAVVLASGADFPDALTGVPLAAHVHGPLLLSDRASIASVTVAEITRVLGTGSGKTVYLLGGTNALSDAVASALPADYKIVRLAGSDRFDTARRVAQTIGPSAHVVVASGRTFADALTAGPLAARQGAPILLADGPTLDPATAAAVAAHASITAVGGPAVAAVRTALPGRAFTALYGQDRYQTATAVINAMTAGAIPHSVSVASGVNFPDALAGGAFAANAGQPLALTDPHHVSSDLPLEQWHLYEWDGTVSVFGGSAAIGDEVVAEIVRDTGGHPM</sequence>
<feature type="signal peptide" evidence="2">
    <location>
        <begin position="1"/>
        <end position="21"/>
    </location>
</feature>
<evidence type="ECO:0000256" key="2">
    <source>
        <dbReference type="SAM" id="SignalP"/>
    </source>
</evidence>
<dbReference type="RefSeq" id="WP_212010090.1">
    <property type="nucleotide sequence ID" value="NZ_JAAFYZ010000050.1"/>
</dbReference>
<dbReference type="EMBL" id="JAAFYZ010000050">
    <property type="protein sequence ID" value="MBS2548512.1"/>
    <property type="molecule type" value="Genomic_DNA"/>
</dbReference>
<dbReference type="InterPro" id="IPR039448">
    <property type="entry name" value="Beta_helix"/>
</dbReference>
<dbReference type="InterPro" id="IPR012334">
    <property type="entry name" value="Pectin_lyas_fold"/>
</dbReference>
<keyword evidence="5" id="KW-1185">Reference proteome</keyword>
<dbReference type="InterPro" id="IPR013783">
    <property type="entry name" value="Ig-like_fold"/>
</dbReference>
<feature type="chain" id="PRO_5045757264" evidence="2">
    <location>
        <begin position="22"/>
        <end position="880"/>
    </location>
</feature>
<dbReference type="SUPFAM" id="SSF49299">
    <property type="entry name" value="PKD domain"/>
    <property type="match status" value="2"/>
</dbReference>
<evidence type="ECO:0000313" key="5">
    <source>
        <dbReference type="Proteomes" id="UP000730482"/>
    </source>
</evidence>
<feature type="domain" description="PKD" evidence="3">
    <location>
        <begin position="518"/>
        <end position="571"/>
    </location>
</feature>
<proteinExistence type="predicted"/>
<dbReference type="InterPro" id="IPR035986">
    <property type="entry name" value="PKD_dom_sf"/>
</dbReference>
<reference evidence="4 5" key="1">
    <citation type="submission" date="2020-02" db="EMBL/GenBank/DDBJ databases">
        <title>Acidophilic actinobacteria isolated from forest soil.</title>
        <authorList>
            <person name="Golinska P."/>
        </authorList>
    </citation>
    <scope>NUCLEOTIDE SEQUENCE [LARGE SCALE GENOMIC DNA]</scope>
    <source>
        <strain evidence="4 5">NL8</strain>
    </source>
</reference>
<name>A0ABS5KR44_9ACTN</name>
<dbReference type="InterPro" id="IPR011050">
    <property type="entry name" value="Pectin_lyase_fold/virulence"/>
</dbReference>
<evidence type="ECO:0000313" key="4">
    <source>
        <dbReference type="EMBL" id="MBS2548512.1"/>
    </source>
</evidence>
<keyword evidence="2" id="KW-0732">Signal</keyword>
<dbReference type="Pfam" id="PF13229">
    <property type="entry name" value="Beta_helix"/>
    <property type="match status" value="1"/>
</dbReference>
<feature type="domain" description="PKD" evidence="3">
    <location>
        <begin position="440"/>
        <end position="485"/>
    </location>
</feature>
<accession>A0ABS5KR44</accession>